<name>A0A1D2MVC9_ORCCI</name>
<accession>A0A1D2MVC9</accession>
<comment type="caution">
    <text evidence="1">The sequence shown here is derived from an EMBL/GenBank/DDBJ whole genome shotgun (WGS) entry which is preliminary data.</text>
</comment>
<reference evidence="1 2" key="1">
    <citation type="journal article" date="2016" name="Genome Biol. Evol.">
        <title>Gene Family Evolution Reflects Adaptation to Soil Environmental Stressors in the Genome of the Collembolan Orchesella cincta.</title>
        <authorList>
            <person name="Faddeeva-Vakhrusheva A."/>
            <person name="Derks M.F."/>
            <person name="Anvar S.Y."/>
            <person name="Agamennone V."/>
            <person name="Suring W."/>
            <person name="Smit S."/>
            <person name="van Straalen N.M."/>
            <person name="Roelofs D."/>
        </authorList>
    </citation>
    <scope>NUCLEOTIDE SEQUENCE [LARGE SCALE GENOMIC DNA]</scope>
    <source>
        <tissue evidence="1">Mixed pool</tissue>
    </source>
</reference>
<gene>
    <name evidence="1" type="ORF">Ocin01_09931</name>
</gene>
<feature type="non-terminal residue" evidence="1">
    <location>
        <position position="1"/>
    </location>
</feature>
<keyword evidence="2" id="KW-1185">Reference proteome</keyword>
<dbReference type="Proteomes" id="UP000094527">
    <property type="component" value="Unassembled WGS sequence"/>
</dbReference>
<dbReference type="AlphaFoldDB" id="A0A1D2MVC9"/>
<protein>
    <submittedName>
        <fullName evidence="1">Uncharacterized protein</fullName>
    </submittedName>
</protein>
<sequence>VLWFPPPKRSLQGSKNQIKLNMFFRGARNFSELASSAKIACESINNSLARDEIVVFVKGNRQFLQPLSNSISDSLKLGFVVSNHLLTFQDIEVLVQDANITYVPTDGFNSNTPFNGTYICKKGLEFIEFNATTTQVNTADFTAVPNAGYIRRFSDEVITFSCTANSLSILFLCNFDDRENTTLVYIYNEDRVKVAVLSVTPASTHVKGRCACVTADSKQLVKEWNFEFLGAHCGHY</sequence>
<dbReference type="EMBL" id="LJIJ01000506">
    <property type="protein sequence ID" value="ODM96754.1"/>
    <property type="molecule type" value="Genomic_DNA"/>
</dbReference>
<evidence type="ECO:0000313" key="2">
    <source>
        <dbReference type="Proteomes" id="UP000094527"/>
    </source>
</evidence>
<evidence type="ECO:0000313" key="1">
    <source>
        <dbReference type="EMBL" id="ODM96754.1"/>
    </source>
</evidence>
<organism evidence="1 2">
    <name type="scientific">Orchesella cincta</name>
    <name type="common">Springtail</name>
    <name type="synonym">Podura cincta</name>
    <dbReference type="NCBI Taxonomy" id="48709"/>
    <lineage>
        <taxon>Eukaryota</taxon>
        <taxon>Metazoa</taxon>
        <taxon>Ecdysozoa</taxon>
        <taxon>Arthropoda</taxon>
        <taxon>Hexapoda</taxon>
        <taxon>Collembola</taxon>
        <taxon>Entomobryomorpha</taxon>
        <taxon>Entomobryoidea</taxon>
        <taxon>Orchesellidae</taxon>
        <taxon>Orchesellinae</taxon>
        <taxon>Orchesella</taxon>
    </lineage>
</organism>
<proteinExistence type="predicted"/>